<organism evidence="7 8">
    <name type="scientific">Acanthocheilonema viteae</name>
    <name type="common">Filarial nematode worm</name>
    <name type="synonym">Dipetalonema viteae</name>
    <dbReference type="NCBI Taxonomy" id="6277"/>
    <lineage>
        <taxon>Eukaryota</taxon>
        <taxon>Metazoa</taxon>
        <taxon>Ecdysozoa</taxon>
        <taxon>Nematoda</taxon>
        <taxon>Chromadorea</taxon>
        <taxon>Rhabditida</taxon>
        <taxon>Spirurina</taxon>
        <taxon>Spiruromorpha</taxon>
        <taxon>Filarioidea</taxon>
        <taxon>Onchocercidae</taxon>
        <taxon>Acanthocheilonema</taxon>
    </lineage>
</organism>
<dbReference type="PIRSF" id="PIRSF038193">
    <property type="entry name" value="Hyaluronidase"/>
    <property type="match status" value="1"/>
</dbReference>
<feature type="disulfide bond" evidence="5">
    <location>
        <begin position="161"/>
        <end position="173"/>
    </location>
</feature>
<dbReference type="OrthoDB" id="5796153at2759"/>
<dbReference type="PANTHER" id="PTHR11769:SF35">
    <property type="entry name" value="HYALURONIDASE"/>
    <property type="match status" value="1"/>
</dbReference>
<dbReference type="Pfam" id="PF01630">
    <property type="entry name" value="Glyco_hydro_56"/>
    <property type="match status" value="1"/>
</dbReference>
<evidence type="ECO:0000256" key="6">
    <source>
        <dbReference type="RuleBase" id="RU610713"/>
    </source>
</evidence>
<evidence type="ECO:0000256" key="5">
    <source>
        <dbReference type="PIRSR" id="PIRSR038193-3"/>
    </source>
</evidence>
<keyword evidence="6" id="KW-0378">Hydrolase</keyword>
<dbReference type="GO" id="GO:0004415">
    <property type="term" value="F:hyalurononglucosaminidase activity"/>
    <property type="evidence" value="ECO:0007669"/>
    <property type="project" value="UniProtKB-UniRule"/>
</dbReference>
<evidence type="ECO:0000313" key="7">
    <source>
        <dbReference type="EMBL" id="VBB29835.1"/>
    </source>
</evidence>
<dbReference type="GO" id="GO:0030214">
    <property type="term" value="P:hyaluronan catabolic process"/>
    <property type="evidence" value="ECO:0007669"/>
    <property type="project" value="TreeGrafter"/>
</dbReference>
<dbReference type="InterPro" id="IPR017853">
    <property type="entry name" value="GH"/>
</dbReference>
<proteinExistence type="inferred from homology"/>
<protein>
    <recommendedName>
        <fullName evidence="6">Hyaluronidase</fullName>
        <ecNumber evidence="6">3.2.1.35</ecNumber>
    </recommendedName>
</protein>
<name>A0A498SCG6_ACAVI</name>
<evidence type="ECO:0000256" key="2">
    <source>
        <dbReference type="ARBA" id="ARBA00023157"/>
    </source>
</evidence>
<feature type="active site" description="Proton donor" evidence="4">
    <location>
        <position position="85"/>
    </location>
</feature>
<sequence length="341" mass="39889">MEFPQTYGILANNEYKFQGNIIVVLYEKKFGLYPYYKNFSDPTSAVNGGIPQRANLTAHLAKLRDDIEKAIPNEGFNGLAVIDYEKWRPLWEHNWYTKRIYRRESIAYVMERYPNKNKTDAKLTAMNEFNQASLEFLIKTIREAKKIRPFALWGYYGMPFCNYSAGRNGTIACGEVFERFNDRLLPLYNESTALYPSIYLPKREMNLIGCLYVISVLKEAKRIADELQLPIYAFTGIEYFPLINDPYYTQQDLRNSLRRASAMGVDGVIIWSTSKNMAKRCVAIGNYIRYQLGPEVLQLKEFTKICSETNRYPENCKFFREMKNGLKNYHCYQEDLDIILI</sequence>
<dbReference type="GO" id="GO:0005975">
    <property type="term" value="P:carbohydrate metabolic process"/>
    <property type="evidence" value="ECO:0007669"/>
    <property type="project" value="UniProtKB-UniRule"/>
</dbReference>
<evidence type="ECO:0000256" key="3">
    <source>
        <dbReference type="PIRNR" id="PIRNR038193"/>
    </source>
</evidence>
<gene>
    <name evidence="7" type="ORF">NAV_LOCUS4626</name>
</gene>
<reference evidence="7 8" key="1">
    <citation type="submission" date="2018-08" db="EMBL/GenBank/DDBJ databases">
        <authorList>
            <person name="Laetsch R D."/>
            <person name="Stevens L."/>
            <person name="Kumar S."/>
            <person name="Blaxter L. M."/>
        </authorList>
    </citation>
    <scope>NUCLEOTIDE SEQUENCE [LARGE SCALE GENOMIC DNA]</scope>
</reference>
<accession>A0A498SCG6</accession>
<comment type="catalytic activity">
    <reaction evidence="6">
        <text>Random hydrolysis of (1-&gt;4)-linkages between N-acetyl-beta-D-glucosamine and D-glucuronate residues in hyaluronate.</text>
        <dbReference type="EC" id="3.2.1.35"/>
    </reaction>
</comment>
<keyword evidence="6" id="KW-0326">Glycosidase</keyword>
<dbReference type="InterPro" id="IPR018155">
    <property type="entry name" value="Hyaluronidase"/>
</dbReference>
<dbReference type="EMBL" id="UPTC01000709">
    <property type="protein sequence ID" value="VBB29835.1"/>
    <property type="molecule type" value="Genomic_DNA"/>
</dbReference>
<dbReference type="Proteomes" id="UP000276991">
    <property type="component" value="Unassembled WGS sequence"/>
</dbReference>
<evidence type="ECO:0000256" key="4">
    <source>
        <dbReference type="PIRSR" id="PIRSR038193-1"/>
    </source>
</evidence>
<dbReference type="SUPFAM" id="SSF51445">
    <property type="entry name" value="(Trans)glycosidases"/>
    <property type="match status" value="1"/>
</dbReference>
<comment type="similarity">
    <text evidence="1 3 6">Belongs to the glycosyl hydrolase 56 family.</text>
</comment>
<dbReference type="AlphaFoldDB" id="A0A498SCG6"/>
<keyword evidence="2 5" id="KW-1015">Disulfide bond</keyword>
<dbReference type="EC" id="3.2.1.35" evidence="6"/>
<evidence type="ECO:0000313" key="8">
    <source>
        <dbReference type="Proteomes" id="UP000276991"/>
    </source>
</evidence>
<dbReference type="PRINTS" id="PR00846">
    <property type="entry name" value="GLHYDRLASE56"/>
</dbReference>
<dbReference type="InterPro" id="IPR013785">
    <property type="entry name" value="Aldolase_TIM"/>
</dbReference>
<dbReference type="Gene3D" id="3.20.20.70">
    <property type="entry name" value="Aldolase class I"/>
    <property type="match status" value="1"/>
</dbReference>
<dbReference type="PANTHER" id="PTHR11769">
    <property type="entry name" value="HYALURONIDASE"/>
    <property type="match status" value="1"/>
</dbReference>
<keyword evidence="8" id="KW-1185">Reference proteome</keyword>
<evidence type="ECO:0000256" key="1">
    <source>
        <dbReference type="ARBA" id="ARBA00008871"/>
    </source>
</evidence>
<dbReference type="STRING" id="6277.A0A498SCG6"/>